<dbReference type="EMBL" id="CP073249">
    <property type="protein sequence ID" value="QUF05013.1"/>
    <property type="molecule type" value="Genomic_DNA"/>
</dbReference>
<dbReference type="PANTHER" id="PTHR46796:SF6">
    <property type="entry name" value="ARAC SUBFAMILY"/>
    <property type="match status" value="1"/>
</dbReference>
<dbReference type="Pfam" id="PF14525">
    <property type="entry name" value="AraC_binding_2"/>
    <property type="match status" value="1"/>
</dbReference>
<dbReference type="GO" id="GO:0003700">
    <property type="term" value="F:DNA-binding transcription factor activity"/>
    <property type="evidence" value="ECO:0007669"/>
    <property type="project" value="InterPro"/>
</dbReference>
<evidence type="ECO:0000256" key="2">
    <source>
        <dbReference type="ARBA" id="ARBA00023125"/>
    </source>
</evidence>
<keyword evidence="3" id="KW-0804">Transcription</keyword>
<gene>
    <name evidence="5" type="ORF">KCV87_02485</name>
</gene>
<feature type="domain" description="HTH araC/xylS-type" evidence="4">
    <location>
        <begin position="204"/>
        <end position="302"/>
    </location>
</feature>
<name>A0AA45R4V4_9PSEU</name>
<evidence type="ECO:0000313" key="5">
    <source>
        <dbReference type="EMBL" id="QUF05013.1"/>
    </source>
</evidence>
<organism evidence="5 6">
    <name type="scientific">Actinosynnema pretiosum subsp. pretiosum</name>
    <dbReference type="NCBI Taxonomy" id="103721"/>
    <lineage>
        <taxon>Bacteria</taxon>
        <taxon>Bacillati</taxon>
        <taxon>Actinomycetota</taxon>
        <taxon>Actinomycetes</taxon>
        <taxon>Pseudonocardiales</taxon>
        <taxon>Pseudonocardiaceae</taxon>
        <taxon>Actinosynnema</taxon>
    </lineage>
</organism>
<dbReference type="InterPro" id="IPR018062">
    <property type="entry name" value="HTH_AraC-typ_CS"/>
</dbReference>
<evidence type="ECO:0000256" key="1">
    <source>
        <dbReference type="ARBA" id="ARBA00023015"/>
    </source>
</evidence>
<accession>A0AA45R4V4</accession>
<dbReference type="PROSITE" id="PS00041">
    <property type="entry name" value="HTH_ARAC_FAMILY_1"/>
    <property type="match status" value="1"/>
</dbReference>
<evidence type="ECO:0000256" key="3">
    <source>
        <dbReference type="ARBA" id="ARBA00023163"/>
    </source>
</evidence>
<evidence type="ECO:0000259" key="4">
    <source>
        <dbReference type="PROSITE" id="PS01124"/>
    </source>
</evidence>
<sequence length="305" mass="32334">MSGPAPVAGLDARAWERELASGPLPWAARVADAAGFSGAASTRRVDDLTVVDWESGAFAGVRGPRQVAAGDGDHFVARIVRSGSEVFAQGGREWVLRAGDAVAWESRSPARFAAAGPVATRSVLIPRDVLEDVGCPLVIGRPRPGRVPAVRLLAGYLESLAPLLPDLAPGPAVAARNALLELGWGALHPESPLDPQALAPARRAAVERYLDARLGRSDLGVDEVAAAHGVSVRTLGRLFSAGGETFSGVLRAKRVARVREELLTGDSTVAALARRWGFFDTSHLNRRFRAVHGVSPHEYRARHRG</sequence>
<dbReference type="PANTHER" id="PTHR46796">
    <property type="entry name" value="HTH-TYPE TRANSCRIPTIONAL ACTIVATOR RHAS-RELATED"/>
    <property type="match status" value="1"/>
</dbReference>
<dbReference type="InterPro" id="IPR018060">
    <property type="entry name" value="HTH_AraC"/>
</dbReference>
<dbReference type="InterPro" id="IPR050204">
    <property type="entry name" value="AraC_XylS_family_regulators"/>
</dbReference>
<dbReference type="AlphaFoldDB" id="A0AA45R4V4"/>
<dbReference type="SUPFAM" id="SSF46689">
    <property type="entry name" value="Homeodomain-like"/>
    <property type="match status" value="1"/>
</dbReference>
<evidence type="ECO:0000313" key="6">
    <source>
        <dbReference type="Proteomes" id="UP000677152"/>
    </source>
</evidence>
<protein>
    <submittedName>
        <fullName evidence="5">AraC family transcriptional regulator</fullName>
    </submittedName>
</protein>
<dbReference type="InterPro" id="IPR035418">
    <property type="entry name" value="AraC-bd_2"/>
</dbReference>
<dbReference type="GO" id="GO:0043565">
    <property type="term" value="F:sequence-specific DNA binding"/>
    <property type="evidence" value="ECO:0007669"/>
    <property type="project" value="InterPro"/>
</dbReference>
<keyword evidence="2" id="KW-0238">DNA-binding</keyword>
<reference evidence="5" key="1">
    <citation type="submission" date="2021-04" db="EMBL/GenBank/DDBJ databases">
        <title>Genomic sequence of Actinosynnema pretiosum subsp. pretiosum ATCC 31280 (C-14919).</title>
        <authorList>
            <person name="Bai L."/>
            <person name="Wang X."/>
            <person name="Xiao Y."/>
        </authorList>
    </citation>
    <scope>NUCLEOTIDE SEQUENCE</scope>
    <source>
        <strain evidence="5">ATCC 31280</strain>
    </source>
</reference>
<dbReference type="InterPro" id="IPR009057">
    <property type="entry name" value="Homeodomain-like_sf"/>
</dbReference>
<dbReference type="Proteomes" id="UP000677152">
    <property type="component" value="Chromosome"/>
</dbReference>
<dbReference type="Gene3D" id="1.10.10.60">
    <property type="entry name" value="Homeodomain-like"/>
    <property type="match status" value="1"/>
</dbReference>
<dbReference type="Pfam" id="PF12833">
    <property type="entry name" value="HTH_18"/>
    <property type="match status" value="1"/>
</dbReference>
<keyword evidence="1" id="KW-0805">Transcription regulation</keyword>
<proteinExistence type="predicted"/>
<dbReference type="PROSITE" id="PS01124">
    <property type="entry name" value="HTH_ARAC_FAMILY_2"/>
    <property type="match status" value="1"/>
</dbReference>
<dbReference type="SMART" id="SM00342">
    <property type="entry name" value="HTH_ARAC"/>
    <property type="match status" value="1"/>
</dbReference>